<evidence type="ECO:0000313" key="3">
    <source>
        <dbReference type="Proteomes" id="UP000199427"/>
    </source>
</evidence>
<accession>A0A1H9J492</accession>
<dbReference type="EMBL" id="FOES01000028">
    <property type="protein sequence ID" value="SEQ81445.1"/>
    <property type="molecule type" value="Genomic_DNA"/>
</dbReference>
<feature type="domain" description="DUF4166" evidence="1">
    <location>
        <begin position="15"/>
        <end position="194"/>
    </location>
</feature>
<reference evidence="2 3" key="1">
    <citation type="submission" date="2016-10" db="EMBL/GenBank/DDBJ databases">
        <authorList>
            <person name="de Groot N.N."/>
        </authorList>
    </citation>
    <scope>NUCLEOTIDE SEQUENCE [LARGE SCALE GENOMIC DNA]</scope>
    <source>
        <strain evidence="2 3">DSM 21633</strain>
    </source>
</reference>
<dbReference type="InterPro" id="IPR025311">
    <property type="entry name" value="DUF4166"/>
</dbReference>
<protein>
    <recommendedName>
        <fullName evidence="1">DUF4166 domain-containing protein</fullName>
    </recommendedName>
</protein>
<sequence>MSIYKQVLGEDFHQLHPMLQKRYEMMGERPIRGEGVMTEIQGGPKLLKPLMKLGMKRKLLFPESGEDVPFTIINSPRGKRKQIHWERQFHFPNNTRYFNALMSLNEESLVIEDYLGEPALVYSDLIFKVDSGALTIRSHKQRLVLGKIEIPLPRWFQRLAVVKESYHDQSKKFEIAVQVRNPLMGQIFSYKGEFTSEDIT</sequence>
<dbReference type="RefSeq" id="WP_091774412.1">
    <property type="nucleotide sequence ID" value="NZ_FOES01000028.1"/>
</dbReference>
<dbReference type="Pfam" id="PF13761">
    <property type="entry name" value="DUF4166"/>
    <property type="match status" value="1"/>
</dbReference>
<keyword evidence="3" id="KW-1185">Reference proteome</keyword>
<organism evidence="2 3">
    <name type="scientific">Piscibacillus halophilus</name>
    <dbReference type="NCBI Taxonomy" id="571933"/>
    <lineage>
        <taxon>Bacteria</taxon>
        <taxon>Bacillati</taxon>
        <taxon>Bacillota</taxon>
        <taxon>Bacilli</taxon>
        <taxon>Bacillales</taxon>
        <taxon>Bacillaceae</taxon>
        <taxon>Piscibacillus</taxon>
    </lineage>
</organism>
<gene>
    <name evidence="2" type="ORF">SAMN05216362_12833</name>
</gene>
<dbReference type="AlphaFoldDB" id="A0A1H9J492"/>
<evidence type="ECO:0000313" key="2">
    <source>
        <dbReference type="EMBL" id="SEQ81445.1"/>
    </source>
</evidence>
<evidence type="ECO:0000259" key="1">
    <source>
        <dbReference type="Pfam" id="PF13761"/>
    </source>
</evidence>
<dbReference type="Proteomes" id="UP000199427">
    <property type="component" value="Unassembled WGS sequence"/>
</dbReference>
<dbReference type="STRING" id="571933.SAMN05216362_12833"/>
<proteinExistence type="predicted"/>
<dbReference type="OrthoDB" id="2448833at2"/>
<name>A0A1H9J492_9BACI</name>